<dbReference type="EMBL" id="KZ805504">
    <property type="protein sequence ID" value="PVH95192.1"/>
    <property type="molecule type" value="Genomic_DNA"/>
</dbReference>
<keyword evidence="2" id="KW-1185">Reference proteome</keyword>
<name>A0A2V1DAT4_9PLEO</name>
<dbReference type="PANTHER" id="PTHR35186:SF4">
    <property type="entry name" value="PRION-INHIBITION AND PROPAGATION HELO DOMAIN-CONTAINING PROTEIN"/>
    <property type="match status" value="1"/>
</dbReference>
<reference evidence="1 2" key="1">
    <citation type="journal article" date="2018" name="Sci. Rep.">
        <title>Comparative genomics provides insights into the lifestyle and reveals functional heterogeneity of dark septate endophytic fungi.</title>
        <authorList>
            <person name="Knapp D.G."/>
            <person name="Nemeth J.B."/>
            <person name="Barry K."/>
            <person name="Hainaut M."/>
            <person name="Henrissat B."/>
            <person name="Johnson J."/>
            <person name="Kuo A."/>
            <person name="Lim J.H.P."/>
            <person name="Lipzen A."/>
            <person name="Nolan M."/>
            <person name="Ohm R.A."/>
            <person name="Tamas L."/>
            <person name="Grigoriev I.V."/>
            <person name="Spatafora J.W."/>
            <person name="Nagy L.G."/>
            <person name="Kovacs G.M."/>
        </authorList>
    </citation>
    <scope>NUCLEOTIDE SEQUENCE [LARGE SCALE GENOMIC DNA]</scope>
    <source>
        <strain evidence="1 2">DSE2036</strain>
    </source>
</reference>
<gene>
    <name evidence="1" type="ORF">DM02DRAFT_660356</name>
</gene>
<organism evidence="1 2">
    <name type="scientific">Periconia macrospinosa</name>
    <dbReference type="NCBI Taxonomy" id="97972"/>
    <lineage>
        <taxon>Eukaryota</taxon>
        <taxon>Fungi</taxon>
        <taxon>Dikarya</taxon>
        <taxon>Ascomycota</taxon>
        <taxon>Pezizomycotina</taxon>
        <taxon>Dothideomycetes</taxon>
        <taxon>Pleosporomycetidae</taxon>
        <taxon>Pleosporales</taxon>
        <taxon>Massarineae</taxon>
        <taxon>Periconiaceae</taxon>
        <taxon>Periconia</taxon>
    </lineage>
</organism>
<evidence type="ECO:0000313" key="1">
    <source>
        <dbReference type="EMBL" id="PVH95192.1"/>
    </source>
</evidence>
<sequence>MDRNTSYHGPSESDKTRSGIFRSLVENYQIYALGVMLLEIAIGKRIDTSVIPGDHDYATQEFFAALKLDKQGVVAQALGCRYAGIVSRCLLFKFNGVESDLRREELQRTFYEDFVCQPEDCVRELTSQGMGSI</sequence>
<protein>
    <submittedName>
        <fullName evidence="1">Uncharacterized protein</fullName>
    </submittedName>
</protein>
<dbReference type="STRING" id="97972.A0A2V1DAT4"/>
<dbReference type="Proteomes" id="UP000244855">
    <property type="component" value="Unassembled WGS sequence"/>
</dbReference>
<proteinExistence type="predicted"/>
<evidence type="ECO:0000313" key="2">
    <source>
        <dbReference type="Proteomes" id="UP000244855"/>
    </source>
</evidence>
<dbReference type="AlphaFoldDB" id="A0A2V1DAT4"/>
<accession>A0A2V1DAT4</accession>
<dbReference type="OrthoDB" id="3565018at2759"/>
<dbReference type="PANTHER" id="PTHR35186">
    <property type="entry name" value="ANK_REP_REGION DOMAIN-CONTAINING PROTEIN"/>
    <property type="match status" value="1"/>
</dbReference>